<keyword evidence="4" id="KW-0808">Transferase</keyword>
<proteinExistence type="predicted"/>
<keyword evidence="6" id="KW-0418">Kinase</keyword>
<evidence type="ECO:0000256" key="5">
    <source>
        <dbReference type="ARBA" id="ARBA00022741"/>
    </source>
</evidence>
<accession>A0ABY2QRR8</accession>
<keyword evidence="10" id="KW-1185">Reference proteome</keyword>
<dbReference type="Pfam" id="PF07536">
    <property type="entry name" value="HWE_HK"/>
    <property type="match status" value="1"/>
</dbReference>
<evidence type="ECO:0000313" key="9">
    <source>
        <dbReference type="EMBL" id="THV12431.1"/>
    </source>
</evidence>
<comment type="caution">
    <text evidence="9">The sequence shown here is derived from an EMBL/GenBank/DDBJ whole genome shotgun (WGS) entry which is preliminary data.</text>
</comment>
<evidence type="ECO:0000259" key="8">
    <source>
        <dbReference type="SMART" id="SM00911"/>
    </source>
</evidence>
<dbReference type="Gene3D" id="3.30.450.20">
    <property type="entry name" value="PAS domain"/>
    <property type="match status" value="1"/>
</dbReference>
<protein>
    <recommendedName>
        <fullName evidence="2">histidine kinase</fullName>
        <ecNumber evidence="2">2.7.13.3</ecNumber>
    </recommendedName>
</protein>
<dbReference type="EC" id="2.7.13.3" evidence="2"/>
<name>A0ABY2QRR8_9HYPH</name>
<dbReference type="Pfam" id="PF08448">
    <property type="entry name" value="PAS_4"/>
    <property type="match status" value="1"/>
</dbReference>
<dbReference type="SMART" id="SM00911">
    <property type="entry name" value="HWE_HK"/>
    <property type="match status" value="1"/>
</dbReference>
<dbReference type="Proteomes" id="UP000309667">
    <property type="component" value="Unassembled WGS sequence"/>
</dbReference>
<keyword evidence="5" id="KW-0547">Nucleotide-binding</keyword>
<dbReference type="RefSeq" id="WP_136559226.1">
    <property type="nucleotide sequence ID" value="NZ_STGT01000004.1"/>
</dbReference>
<evidence type="ECO:0000256" key="6">
    <source>
        <dbReference type="ARBA" id="ARBA00022777"/>
    </source>
</evidence>
<evidence type="ECO:0000256" key="7">
    <source>
        <dbReference type="ARBA" id="ARBA00022840"/>
    </source>
</evidence>
<comment type="catalytic activity">
    <reaction evidence="1">
        <text>ATP + protein L-histidine = ADP + protein N-phospho-L-histidine.</text>
        <dbReference type="EC" id="2.7.13.3"/>
    </reaction>
</comment>
<sequence>MEEYGGSKEFANDEYHTLIGGDRKIVGRSVAEGLSEVVRQGFVDVLDGVYHSGEPFVARGVSVELNRGPSGEKQERVIDFTYQPLRDLTGAVSGILVQAADVTERVAEEKHANLISHELGHRLKNQLAMVQAIASQTLRTATDVHTARRLLSDRISVLSAAHDTVIQGGFGTSKVHKLVAQLLAVHEDPENPRFDVSGPNLRVGSRPSLSLSLILHELATNAMKHGALSTSATKGRVTIDWDVIGENNDRFQMRWVEAGGPTVAYPIVEGSGSRLIRAGLAGAADSKVEIDYDPAGLRCVVSADLSSFQKEH</sequence>
<dbReference type="InterPro" id="IPR011102">
    <property type="entry name" value="Sig_transdc_His_kinase_HWE"/>
</dbReference>
<feature type="domain" description="Signal transduction histidine kinase HWE region" evidence="8">
    <location>
        <begin position="118"/>
        <end position="200"/>
    </location>
</feature>
<reference evidence="9 10" key="1">
    <citation type="submission" date="2019-04" db="EMBL/GenBank/DDBJ databases">
        <title>Genome sequence of strain 7209-2.</title>
        <authorList>
            <person name="Gao J."/>
            <person name="Sun J."/>
        </authorList>
    </citation>
    <scope>NUCLEOTIDE SEQUENCE [LARGE SCALE GENOMIC DNA]</scope>
    <source>
        <strain evidence="9 10">7209-2</strain>
    </source>
</reference>
<dbReference type="InterPro" id="IPR013656">
    <property type="entry name" value="PAS_4"/>
</dbReference>
<keyword evidence="3" id="KW-0597">Phosphoprotein</keyword>
<gene>
    <name evidence="9" type="ORF">E9677_16785</name>
</gene>
<keyword evidence="7" id="KW-0067">ATP-binding</keyword>
<dbReference type="PANTHER" id="PTHR41523">
    <property type="entry name" value="TWO-COMPONENT SYSTEM SENSOR PROTEIN"/>
    <property type="match status" value="1"/>
</dbReference>
<dbReference type="PANTHER" id="PTHR41523:SF7">
    <property type="entry name" value="HISTIDINE KINASE"/>
    <property type="match status" value="1"/>
</dbReference>
<evidence type="ECO:0000256" key="1">
    <source>
        <dbReference type="ARBA" id="ARBA00000085"/>
    </source>
</evidence>
<evidence type="ECO:0000313" key="10">
    <source>
        <dbReference type="Proteomes" id="UP000309667"/>
    </source>
</evidence>
<organism evidence="9 10">
    <name type="scientific">Rhizobium rhizophilum</name>
    <dbReference type="NCBI Taxonomy" id="1850373"/>
    <lineage>
        <taxon>Bacteria</taxon>
        <taxon>Pseudomonadati</taxon>
        <taxon>Pseudomonadota</taxon>
        <taxon>Alphaproteobacteria</taxon>
        <taxon>Hyphomicrobiales</taxon>
        <taxon>Rhizobiaceae</taxon>
        <taxon>Rhizobium/Agrobacterium group</taxon>
        <taxon>Rhizobium</taxon>
    </lineage>
</organism>
<evidence type="ECO:0000256" key="2">
    <source>
        <dbReference type="ARBA" id="ARBA00012438"/>
    </source>
</evidence>
<evidence type="ECO:0000256" key="4">
    <source>
        <dbReference type="ARBA" id="ARBA00022679"/>
    </source>
</evidence>
<dbReference type="EMBL" id="STGT01000004">
    <property type="protein sequence ID" value="THV12431.1"/>
    <property type="molecule type" value="Genomic_DNA"/>
</dbReference>
<evidence type="ECO:0000256" key="3">
    <source>
        <dbReference type="ARBA" id="ARBA00022553"/>
    </source>
</evidence>